<evidence type="ECO:0000313" key="2">
    <source>
        <dbReference type="Proteomes" id="UP001374535"/>
    </source>
</evidence>
<protein>
    <submittedName>
        <fullName evidence="1">Uncharacterized protein</fullName>
    </submittedName>
</protein>
<accession>A0AAQ3RHB7</accession>
<sequence>MKLLNHKAQCKQKYLKHAPRSIIRGIRRSHRPLKPRHPRRILSLHSYLHSHSTSPRAPHRVLHNLSTHHKIRKTRPRIIHHLKWRVPRHALLCGLHCLRRYSPRRVPRKPLSLRRRLLLLHRRG</sequence>
<dbReference type="Proteomes" id="UP001374535">
    <property type="component" value="Chromosome 11"/>
</dbReference>
<keyword evidence="2" id="KW-1185">Reference proteome</keyword>
<dbReference type="AlphaFoldDB" id="A0AAQ3RHB7"/>
<dbReference type="EMBL" id="CP144690">
    <property type="protein sequence ID" value="WVY91750.1"/>
    <property type="molecule type" value="Genomic_DNA"/>
</dbReference>
<reference evidence="1 2" key="1">
    <citation type="journal article" date="2023" name="Life. Sci Alliance">
        <title>Evolutionary insights into 3D genome organization and epigenetic landscape of Vigna mungo.</title>
        <authorList>
            <person name="Junaid A."/>
            <person name="Singh B."/>
            <person name="Bhatia S."/>
        </authorList>
    </citation>
    <scope>NUCLEOTIDE SEQUENCE [LARGE SCALE GENOMIC DNA]</scope>
    <source>
        <strain evidence="1">Urdbean</strain>
    </source>
</reference>
<gene>
    <name evidence="1" type="ORF">V8G54_037264</name>
</gene>
<name>A0AAQ3RHB7_VIGMU</name>
<proteinExistence type="predicted"/>
<evidence type="ECO:0000313" key="1">
    <source>
        <dbReference type="EMBL" id="WVY91750.1"/>
    </source>
</evidence>
<organism evidence="1 2">
    <name type="scientific">Vigna mungo</name>
    <name type="common">Black gram</name>
    <name type="synonym">Phaseolus mungo</name>
    <dbReference type="NCBI Taxonomy" id="3915"/>
    <lineage>
        <taxon>Eukaryota</taxon>
        <taxon>Viridiplantae</taxon>
        <taxon>Streptophyta</taxon>
        <taxon>Embryophyta</taxon>
        <taxon>Tracheophyta</taxon>
        <taxon>Spermatophyta</taxon>
        <taxon>Magnoliopsida</taxon>
        <taxon>eudicotyledons</taxon>
        <taxon>Gunneridae</taxon>
        <taxon>Pentapetalae</taxon>
        <taxon>rosids</taxon>
        <taxon>fabids</taxon>
        <taxon>Fabales</taxon>
        <taxon>Fabaceae</taxon>
        <taxon>Papilionoideae</taxon>
        <taxon>50 kb inversion clade</taxon>
        <taxon>NPAAA clade</taxon>
        <taxon>indigoferoid/millettioid clade</taxon>
        <taxon>Phaseoleae</taxon>
        <taxon>Vigna</taxon>
    </lineage>
</organism>